<dbReference type="EMBL" id="CAJNOQ010016651">
    <property type="protein sequence ID" value="CAF1384948.1"/>
    <property type="molecule type" value="Genomic_DNA"/>
</dbReference>
<dbReference type="Gene3D" id="2.60.120.260">
    <property type="entry name" value="Galactose-binding domain-like"/>
    <property type="match status" value="1"/>
</dbReference>
<dbReference type="PROSITE" id="PS50297">
    <property type="entry name" value="ANK_REP_REGION"/>
    <property type="match status" value="1"/>
</dbReference>
<evidence type="ECO:0000256" key="1">
    <source>
        <dbReference type="PROSITE-ProRule" id="PRU00023"/>
    </source>
</evidence>
<dbReference type="SUPFAM" id="SSF51445">
    <property type="entry name" value="(Trans)glycosidases"/>
    <property type="match status" value="1"/>
</dbReference>
<sequence length="608" mass="71299">GPVTQWTDYLLNLTKNEILLGYPRPQMKRQKWTNLYVLWSFPMTYRNMTIKNRTINLKIIFNETIRVPFPVESYLSGIHRRVLPAHYLRYQRRLQISRDRLGKFNRLLLHFDSVDYETYVWINRIFVESIVRVWDLADKSYQSRSKQILNSSTNSIYYTLISGIWQTVWLESVLLVYISKLWFQSTIDHKNMCILHHRIDINKNRKLEKFVTHIPPSFTIYLFYNEFDDSSSSLNQLLDVERKNPEKKDSTVFRSSIKILKTTQYVIKLPLKLGQNIIIKKLNIVPNRSLKSKLQFEYELKSMIDTLYNYPSIVMWVMFNEEWSQYDILRLGQWLKYYSGEYRLINAVRGWHDRSVGDFRDIHDYTAQIELPSINTYDRTNRALVLGECGGYGLLVCRNHTWNFHDSEGWSYAKFKGKYLTTYGFERLMMQINSLKRHSYLSSMIYTQLSDVKYELNDILTYDRKVSKYVQNHIRNALKVNFTRYRDTDDLIALSIAAGKKHKSITERLANCEEVDINKPSSSGITPLLMVAEVGWPDILQILLKRVAIVDAAPSRPKAKVNKIAGSTPLIGAIEYDHPDCVKILLQNKANANHQNQSGISALMLAAD</sequence>
<organism evidence="2 4">
    <name type="scientific">Didymodactylos carnosus</name>
    <dbReference type="NCBI Taxonomy" id="1234261"/>
    <lineage>
        <taxon>Eukaryota</taxon>
        <taxon>Metazoa</taxon>
        <taxon>Spiralia</taxon>
        <taxon>Gnathifera</taxon>
        <taxon>Rotifera</taxon>
        <taxon>Eurotatoria</taxon>
        <taxon>Bdelloidea</taxon>
        <taxon>Philodinida</taxon>
        <taxon>Philodinidae</taxon>
        <taxon>Didymodactylos</taxon>
    </lineage>
</organism>
<feature type="repeat" description="ANK" evidence="1">
    <location>
        <begin position="565"/>
        <end position="597"/>
    </location>
</feature>
<dbReference type="InterPro" id="IPR036770">
    <property type="entry name" value="Ankyrin_rpt-contain_sf"/>
</dbReference>
<feature type="non-terminal residue" evidence="2">
    <location>
        <position position="1"/>
    </location>
</feature>
<dbReference type="SUPFAM" id="SSF49785">
    <property type="entry name" value="Galactose-binding domain-like"/>
    <property type="match status" value="1"/>
</dbReference>
<gene>
    <name evidence="2" type="ORF">GPM918_LOCUS32515</name>
    <name evidence="3" type="ORF">SRO942_LOCUS33185</name>
</gene>
<dbReference type="AlphaFoldDB" id="A0A815JXF3"/>
<dbReference type="Gene3D" id="1.25.40.20">
    <property type="entry name" value="Ankyrin repeat-containing domain"/>
    <property type="match status" value="1"/>
</dbReference>
<evidence type="ECO:0000313" key="3">
    <source>
        <dbReference type="EMBL" id="CAF4280156.1"/>
    </source>
</evidence>
<evidence type="ECO:0000313" key="4">
    <source>
        <dbReference type="Proteomes" id="UP000663829"/>
    </source>
</evidence>
<dbReference type="Proteomes" id="UP000663829">
    <property type="component" value="Unassembled WGS sequence"/>
</dbReference>
<dbReference type="OrthoDB" id="20872at2759"/>
<name>A0A815JXF3_9BILA</name>
<dbReference type="Proteomes" id="UP000681722">
    <property type="component" value="Unassembled WGS sequence"/>
</dbReference>
<dbReference type="SMART" id="SM00248">
    <property type="entry name" value="ANK"/>
    <property type="match status" value="3"/>
</dbReference>
<protein>
    <submittedName>
        <fullName evidence="2">Uncharacterized protein</fullName>
    </submittedName>
</protein>
<reference evidence="2" key="1">
    <citation type="submission" date="2021-02" db="EMBL/GenBank/DDBJ databases">
        <authorList>
            <person name="Nowell W R."/>
        </authorList>
    </citation>
    <scope>NUCLEOTIDE SEQUENCE</scope>
</reference>
<proteinExistence type="predicted"/>
<evidence type="ECO:0000313" key="2">
    <source>
        <dbReference type="EMBL" id="CAF1384948.1"/>
    </source>
</evidence>
<comment type="caution">
    <text evidence="2">The sequence shown here is derived from an EMBL/GenBank/DDBJ whole genome shotgun (WGS) entry which is preliminary data.</text>
</comment>
<keyword evidence="4" id="KW-1185">Reference proteome</keyword>
<dbReference type="InterPro" id="IPR051913">
    <property type="entry name" value="GH2_Domain-Containing"/>
</dbReference>
<keyword evidence="1" id="KW-0040">ANK repeat</keyword>
<dbReference type="PANTHER" id="PTHR42732">
    <property type="entry name" value="BETA-GALACTOSIDASE"/>
    <property type="match status" value="1"/>
</dbReference>
<dbReference type="EMBL" id="CAJOBC010082053">
    <property type="protein sequence ID" value="CAF4280156.1"/>
    <property type="molecule type" value="Genomic_DNA"/>
</dbReference>
<dbReference type="Pfam" id="PF12796">
    <property type="entry name" value="Ank_2"/>
    <property type="match status" value="1"/>
</dbReference>
<dbReference type="Gene3D" id="3.20.20.80">
    <property type="entry name" value="Glycosidases"/>
    <property type="match status" value="1"/>
</dbReference>
<dbReference type="InterPro" id="IPR008979">
    <property type="entry name" value="Galactose-bd-like_sf"/>
</dbReference>
<dbReference type="PROSITE" id="PS50088">
    <property type="entry name" value="ANK_REPEAT"/>
    <property type="match status" value="1"/>
</dbReference>
<dbReference type="InterPro" id="IPR002110">
    <property type="entry name" value="Ankyrin_rpt"/>
</dbReference>
<dbReference type="SUPFAM" id="SSF48403">
    <property type="entry name" value="Ankyrin repeat"/>
    <property type="match status" value="1"/>
</dbReference>
<dbReference type="InterPro" id="IPR017853">
    <property type="entry name" value="GH"/>
</dbReference>
<accession>A0A815JXF3</accession>
<dbReference type="PANTHER" id="PTHR42732:SF2">
    <property type="entry name" value="BETA-MANNOSIDASE"/>
    <property type="match status" value="1"/>
</dbReference>